<protein>
    <submittedName>
        <fullName evidence="4">Uncharacterized protein</fullName>
    </submittedName>
</protein>
<evidence type="ECO:0000313" key="4">
    <source>
        <dbReference type="EMBL" id="KAK1737013.1"/>
    </source>
</evidence>
<keyword evidence="2" id="KW-0812">Transmembrane</keyword>
<feature type="chain" id="PRO_5042145609" evidence="3">
    <location>
        <begin position="20"/>
        <end position="978"/>
    </location>
</feature>
<dbReference type="Proteomes" id="UP001224775">
    <property type="component" value="Unassembled WGS sequence"/>
</dbReference>
<evidence type="ECO:0000256" key="1">
    <source>
        <dbReference type="SAM" id="MobiDB-lite"/>
    </source>
</evidence>
<gene>
    <name evidence="4" type="ORF">QTG54_012458</name>
</gene>
<dbReference type="InterPro" id="IPR015915">
    <property type="entry name" value="Kelch-typ_b-propeller"/>
</dbReference>
<feature type="transmembrane region" description="Helical" evidence="2">
    <location>
        <begin position="825"/>
        <end position="846"/>
    </location>
</feature>
<dbReference type="Gene3D" id="2.120.10.80">
    <property type="entry name" value="Kelch-type beta propeller"/>
    <property type="match status" value="2"/>
</dbReference>
<proteinExistence type="predicted"/>
<evidence type="ECO:0000256" key="3">
    <source>
        <dbReference type="SAM" id="SignalP"/>
    </source>
</evidence>
<keyword evidence="2" id="KW-1133">Transmembrane helix</keyword>
<dbReference type="SUPFAM" id="SSF117281">
    <property type="entry name" value="Kelch motif"/>
    <property type="match status" value="1"/>
</dbReference>
<dbReference type="EMBL" id="JATAAI010000027">
    <property type="protein sequence ID" value="KAK1737013.1"/>
    <property type="molecule type" value="Genomic_DNA"/>
</dbReference>
<dbReference type="PANTHER" id="PTHR23244">
    <property type="entry name" value="KELCH REPEAT DOMAIN"/>
    <property type="match status" value="1"/>
</dbReference>
<accession>A0AAD8Y0Q2</accession>
<feature type="region of interest" description="Disordered" evidence="1">
    <location>
        <begin position="874"/>
        <end position="978"/>
    </location>
</feature>
<sequence length="978" mass="110371">MNWHLWAIAVFPLLICVEGANNWAQLAGERAQNTATPYTPEQWQKNMWSGRWGHAIVVFNQSITRSYLTEEENSERAQGANPVIILLGGDDSLPNITSAMETDRTFCDEPPHFCYKDMNIPGCHAQGIWKKDNMWSPRRGHGAVVANDKIVVIGGRAREYARLQNNKLVGGLGNQKRIETVQEHSTIREEHVLKNDIWDSDDGVNWKLVNPGCRDPQEDVLLQTEVWSRDSSDPQMTKLVGSAGSKCYKSSECYGVAECKVLGNNTREKVCVCPMFSPRENHAVTIQHRFSVQDDGSVISQDVIYVVGGFINVKQAFCANRSCGPADGYKLAMDDAWMSSDGGVTWIQIKKAFGNSSDAFIGRGNHKVVVVEDRLMIFGGETFNPVARHTTYLNDVWQVSLPTEPCCEGCVTNMSCLPNDSDWNMLTSNAEWYERSGHTVVYEPPSSNNAFRHRVYLMGGKNASSIFSDVWTWSLDPDEEWINDIVQLDTTNSSENQANDAFVSVASPLSKLKRFHLPLVGIDGQLSKFTNHARHSIVDQSDLDVMESVGVRTVGDLVSADLYTVLKLRGFDYPGRTVTAVPNLCLLREIAISLVKKCSVTAPTNSRVDDGWKTEKLQIESVPKSSFCGVGDDTKPCERGDWDGCSPIPDVSVVDVFGLGDVDVPQGLHNVSSIIQETFCLQVPASRYVGAAEFIDSKVFVMGGVGHDDMILHRDSWTRDEKNPKAVITTKPRSRSPQFQFYFDSNEAGAHVFEYKIMRDETDITPWLITTKQRGVNVAWLDNKKGGPGRGWYTLYVRAVDPAGNRDALFSTQANVYRWYYVPPIPYGVVSGCIVTALLLIVAVYFEHRRRKRRAIIRKFELRRLRRKFKLKSENDTPFASTGHIGRDGPSSNSHQSSSRRRHHSRREERSNHEGSHSRSRHSHSHRSKSRSTGHARTESHVRRRKRRSAREEEERLARRRERDKYLGEYYPNKSTRR</sequence>
<comment type="caution">
    <text evidence="4">The sequence shown here is derived from an EMBL/GenBank/DDBJ whole genome shotgun (WGS) entry which is preliminary data.</text>
</comment>
<feature type="signal peptide" evidence="3">
    <location>
        <begin position="1"/>
        <end position="19"/>
    </location>
</feature>
<evidence type="ECO:0000256" key="2">
    <source>
        <dbReference type="SAM" id="Phobius"/>
    </source>
</evidence>
<keyword evidence="3" id="KW-0732">Signal</keyword>
<reference evidence="4" key="1">
    <citation type="submission" date="2023-06" db="EMBL/GenBank/DDBJ databases">
        <title>Survivors Of The Sea: Transcriptome response of Skeletonema marinoi to long-term dormancy.</title>
        <authorList>
            <person name="Pinder M.I.M."/>
            <person name="Kourtchenko O."/>
            <person name="Robertson E.K."/>
            <person name="Larsson T."/>
            <person name="Maumus F."/>
            <person name="Osuna-Cruz C.M."/>
            <person name="Vancaester E."/>
            <person name="Stenow R."/>
            <person name="Vandepoele K."/>
            <person name="Ploug H."/>
            <person name="Bruchert V."/>
            <person name="Godhe A."/>
            <person name="Topel M."/>
        </authorList>
    </citation>
    <scope>NUCLEOTIDE SEQUENCE</scope>
    <source>
        <strain evidence="4">R05AC</strain>
    </source>
</reference>
<feature type="compositionally biased region" description="Basic and acidic residues" evidence="1">
    <location>
        <begin position="950"/>
        <end position="967"/>
    </location>
</feature>
<keyword evidence="5" id="KW-1185">Reference proteome</keyword>
<dbReference type="AlphaFoldDB" id="A0AAD8Y0Q2"/>
<organism evidence="4 5">
    <name type="scientific">Skeletonema marinoi</name>
    <dbReference type="NCBI Taxonomy" id="267567"/>
    <lineage>
        <taxon>Eukaryota</taxon>
        <taxon>Sar</taxon>
        <taxon>Stramenopiles</taxon>
        <taxon>Ochrophyta</taxon>
        <taxon>Bacillariophyta</taxon>
        <taxon>Coscinodiscophyceae</taxon>
        <taxon>Thalassiosirophycidae</taxon>
        <taxon>Thalassiosirales</taxon>
        <taxon>Skeletonemataceae</taxon>
        <taxon>Skeletonema</taxon>
        <taxon>Skeletonema marinoi-dohrnii complex</taxon>
    </lineage>
</organism>
<name>A0AAD8Y0Q2_9STRA</name>
<evidence type="ECO:0000313" key="5">
    <source>
        <dbReference type="Proteomes" id="UP001224775"/>
    </source>
</evidence>
<feature type="compositionally biased region" description="Basic and acidic residues" evidence="1">
    <location>
        <begin position="906"/>
        <end position="917"/>
    </location>
</feature>
<feature type="compositionally biased region" description="Basic residues" evidence="1">
    <location>
        <begin position="918"/>
        <end position="934"/>
    </location>
</feature>
<keyword evidence="2" id="KW-0472">Membrane</keyword>